<dbReference type="InterPro" id="IPR044890">
    <property type="entry name" value="TMEM14_sf"/>
</dbReference>
<feature type="transmembrane region" description="Helical" evidence="6">
    <location>
        <begin position="28"/>
        <end position="47"/>
    </location>
</feature>
<evidence type="ECO:0000313" key="8">
    <source>
        <dbReference type="EMBL" id="PWU97065.1"/>
    </source>
</evidence>
<dbReference type="PANTHER" id="PTHR12668">
    <property type="entry name" value="TRANSMEMBRANE PROTEIN 14, 15"/>
    <property type="match status" value="1"/>
</dbReference>
<evidence type="ECO:0000256" key="6">
    <source>
        <dbReference type="SAM" id="Phobius"/>
    </source>
</evidence>
<dbReference type="VEuPathDB" id="TriTrypDB:TcYC6_0052290"/>
<dbReference type="VEuPathDB" id="TriTrypDB:C3747_55g59c"/>
<dbReference type="OrthoDB" id="5620at2759"/>
<dbReference type="EMBL" id="PRFA01000017">
    <property type="protein sequence ID" value="PWU97065.1"/>
    <property type="molecule type" value="Genomic_DNA"/>
</dbReference>
<dbReference type="Gene3D" id="1.10.10.1740">
    <property type="entry name" value="Transmembrane protein 14-like"/>
    <property type="match status" value="1"/>
</dbReference>
<keyword evidence="5 6" id="KW-0472">Membrane</keyword>
<dbReference type="VEuPathDB" id="TriTrypDB:TcCLB.510725.40"/>
<evidence type="ECO:0000313" key="7">
    <source>
        <dbReference type="EMBL" id="PWU85682.1"/>
    </source>
</evidence>
<comment type="caution">
    <text evidence="8">The sequence shown here is derived from an EMBL/GenBank/DDBJ whole genome shotgun (WGS) entry which is preliminary data.</text>
</comment>
<reference evidence="8 9" key="1">
    <citation type="journal article" date="2018" name="Microb. Genom.">
        <title>Expanding an expanded genome: long-read sequencing of Trypanosoma cruzi.</title>
        <authorList>
            <person name="Berna L."/>
            <person name="Rodriguez M."/>
            <person name="Chiribao M.L."/>
            <person name="Parodi-Talice A."/>
            <person name="Pita S."/>
            <person name="Rijo G."/>
            <person name="Alvarez-Valin F."/>
            <person name="Robello C."/>
        </authorList>
    </citation>
    <scope>NUCLEOTIDE SEQUENCE [LARGE SCALE GENOMIC DNA]</scope>
    <source>
        <strain evidence="8 9">Dm28c</strain>
    </source>
</reference>
<feature type="transmembrane region" description="Helical" evidence="6">
    <location>
        <begin position="82"/>
        <end position="101"/>
    </location>
</feature>
<name>A0A2V2VKU7_TRYCR</name>
<organism evidence="8 9">
    <name type="scientific">Trypanosoma cruzi</name>
    <dbReference type="NCBI Taxonomy" id="5693"/>
    <lineage>
        <taxon>Eukaryota</taxon>
        <taxon>Discoba</taxon>
        <taxon>Euglenozoa</taxon>
        <taxon>Kinetoplastea</taxon>
        <taxon>Metakinetoplastina</taxon>
        <taxon>Trypanosomatida</taxon>
        <taxon>Trypanosomatidae</taxon>
        <taxon>Trypanosoma</taxon>
        <taxon>Schizotrypanum</taxon>
    </lineage>
</organism>
<gene>
    <name evidence="7" type="ORF">C4B63_148g62c</name>
    <name evidence="8" type="ORF">C4B63_17g1078c</name>
</gene>
<evidence type="ECO:0000256" key="2">
    <source>
        <dbReference type="ARBA" id="ARBA00007590"/>
    </source>
</evidence>
<dbReference type="GO" id="GO:0016020">
    <property type="term" value="C:membrane"/>
    <property type="evidence" value="ECO:0007669"/>
    <property type="project" value="UniProtKB-SubCell"/>
</dbReference>
<proteinExistence type="inferred from homology"/>
<dbReference type="VEuPathDB" id="TriTrypDB:C4B63_17g1078c"/>
<keyword evidence="3 6" id="KW-0812">Transmembrane</keyword>
<dbReference type="VEuPathDB" id="TriTrypDB:TcCL_ESM01791"/>
<dbReference type="VEuPathDB" id="TriTrypDB:C4B63_148g62c"/>
<dbReference type="Proteomes" id="UP000246121">
    <property type="component" value="Unassembled WGS sequence"/>
</dbReference>
<dbReference type="EMBL" id="PRFA01000148">
    <property type="protein sequence ID" value="PWU85682.1"/>
    <property type="molecule type" value="Genomic_DNA"/>
</dbReference>
<evidence type="ECO:0000256" key="5">
    <source>
        <dbReference type="ARBA" id="ARBA00023136"/>
    </source>
</evidence>
<evidence type="ECO:0008006" key="10">
    <source>
        <dbReference type="Google" id="ProtNLM"/>
    </source>
</evidence>
<evidence type="ECO:0000256" key="3">
    <source>
        <dbReference type="ARBA" id="ARBA00022692"/>
    </source>
</evidence>
<dbReference type="VEuPathDB" id="TriTrypDB:TcCLB.509157.220"/>
<dbReference type="VEuPathDB" id="TriTrypDB:TcG_00161"/>
<dbReference type="VEuPathDB" id="TriTrypDB:TcBrA4_0103360"/>
<evidence type="ECO:0000313" key="9">
    <source>
        <dbReference type="Proteomes" id="UP000246121"/>
    </source>
</evidence>
<comment type="similarity">
    <text evidence="2">Belongs to the TMEM14 family.</text>
</comment>
<evidence type="ECO:0000256" key="1">
    <source>
        <dbReference type="ARBA" id="ARBA00004370"/>
    </source>
</evidence>
<dbReference type="PANTHER" id="PTHR12668:SF43">
    <property type="entry name" value="TRANSMEMBRANE PROTEIN 14 HOMOLOG"/>
    <property type="match status" value="1"/>
</dbReference>
<accession>A0A2V2VKU7</accession>
<comment type="subcellular location">
    <subcellularLocation>
        <location evidence="1">Membrane</location>
    </subcellularLocation>
</comment>
<dbReference type="VEuPathDB" id="TriTrypDB:BCY84_01723"/>
<dbReference type="InterPro" id="IPR005349">
    <property type="entry name" value="TMEM14"/>
</dbReference>
<protein>
    <recommendedName>
        <fullName evidence="10">Transmembrane protein 14</fullName>
    </recommendedName>
</protein>
<dbReference type="AlphaFoldDB" id="A0A2V2VKU7"/>
<dbReference type="Pfam" id="PF03647">
    <property type="entry name" value="Tmemb_14"/>
    <property type="match status" value="1"/>
</dbReference>
<keyword evidence="4 6" id="KW-1133">Transmembrane helix</keyword>
<evidence type="ECO:0000256" key="4">
    <source>
        <dbReference type="ARBA" id="ARBA00022989"/>
    </source>
</evidence>
<sequence length="102" mass="10536">MASTFVAGTLTVLLPVGGVMGYRKGSAASLVAGSVTGALMGTSLFFLLKDPASKAGNRIAAAVSFFLASTMGYRYYKGRKTVPLVISSVNAFSLLVFGPNCF</sequence>